<evidence type="ECO:0000259" key="14">
    <source>
        <dbReference type="PROSITE" id="PS50035"/>
    </source>
</evidence>
<evidence type="ECO:0000256" key="1">
    <source>
        <dbReference type="ARBA" id="ARBA00004236"/>
    </source>
</evidence>
<dbReference type="AlphaFoldDB" id="A0A366H795"/>
<evidence type="ECO:0000313" key="15">
    <source>
        <dbReference type="EMBL" id="RBP38041.1"/>
    </source>
</evidence>
<comment type="subcellular location">
    <subcellularLocation>
        <location evidence="1">Cell membrane</location>
    </subcellularLocation>
</comment>
<evidence type="ECO:0000256" key="10">
    <source>
        <dbReference type="ARBA" id="ARBA00023209"/>
    </source>
</evidence>
<comment type="caution">
    <text evidence="15">The sequence shown here is derived from an EMBL/GenBank/DDBJ whole genome shotgun (WGS) entry which is preliminary data.</text>
</comment>
<dbReference type="Gene3D" id="3.30.870.10">
    <property type="entry name" value="Endonuclease Chain A"/>
    <property type="match status" value="2"/>
</dbReference>
<dbReference type="InterPro" id="IPR025202">
    <property type="entry name" value="PLD-like_dom"/>
</dbReference>
<dbReference type="SUPFAM" id="SSF56024">
    <property type="entry name" value="Phospholipase D/nuclease"/>
    <property type="match status" value="2"/>
</dbReference>
<keyword evidence="3" id="KW-0444">Lipid biosynthesis</keyword>
<accession>A0A366H795</accession>
<dbReference type="CDD" id="cd09161">
    <property type="entry name" value="PLDc_PaCLS_like_2"/>
    <property type="match status" value="1"/>
</dbReference>
<dbReference type="PANTHER" id="PTHR21248:SF22">
    <property type="entry name" value="PHOSPHOLIPASE D"/>
    <property type="match status" value="1"/>
</dbReference>
<dbReference type="Pfam" id="PF13091">
    <property type="entry name" value="PLDc_2"/>
    <property type="match status" value="2"/>
</dbReference>
<keyword evidence="9 13" id="KW-0472">Membrane</keyword>
<feature type="domain" description="PLD phosphodiesterase" evidence="14">
    <location>
        <begin position="242"/>
        <end position="269"/>
    </location>
</feature>
<reference evidence="15 16" key="1">
    <citation type="submission" date="2018-06" db="EMBL/GenBank/DDBJ databases">
        <title>Genomic Encyclopedia of Type Strains, Phase IV (KMG-IV): sequencing the most valuable type-strain genomes for metagenomic binning, comparative biology and taxonomic classification.</title>
        <authorList>
            <person name="Goeker M."/>
        </authorList>
    </citation>
    <scope>NUCLEOTIDE SEQUENCE [LARGE SCALE GENOMIC DNA]</scope>
    <source>
        <strain evidence="15 16">DSM 25532</strain>
    </source>
</reference>
<keyword evidence="2" id="KW-1003">Cell membrane</keyword>
<feature type="transmembrane region" description="Helical" evidence="13">
    <location>
        <begin position="64"/>
        <end position="85"/>
    </location>
</feature>
<name>A0A366H795_9BACT</name>
<gene>
    <name evidence="15" type="ORF">DES53_11239</name>
</gene>
<evidence type="ECO:0000313" key="16">
    <source>
        <dbReference type="Proteomes" id="UP000253426"/>
    </source>
</evidence>
<evidence type="ECO:0000256" key="6">
    <source>
        <dbReference type="ARBA" id="ARBA00022737"/>
    </source>
</evidence>
<dbReference type="InterPro" id="IPR022924">
    <property type="entry name" value="Cardiolipin_synthase"/>
</dbReference>
<evidence type="ECO:0000256" key="2">
    <source>
        <dbReference type="ARBA" id="ARBA00022475"/>
    </source>
</evidence>
<evidence type="ECO:0000256" key="13">
    <source>
        <dbReference type="SAM" id="Phobius"/>
    </source>
</evidence>
<keyword evidence="8" id="KW-0443">Lipid metabolism</keyword>
<dbReference type="InterPro" id="IPR001736">
    <property type="entry name" value="PLipase_D/transphosphatidylase"/>
</dbReference>
<evidence type="ECO:0000256" key="12">
    <source>
        <dbReference type="NCBIfam" id="TIGR04265"/>
    </source>
</evidence>
<protein>
    <recommendedName>
        <fullName evidence="12">Cardiolipin synthase</fullName>
        <ecNumber evidence="12">2.7.8.-</ecNumber>
    </recommendedName>
</protein>
<dbReference type="SMART" id="SM00155">
    <property type="entry name" value="PLDc"/>
    <property type="match status" value="2"/>
</dbReference>
<keyword evidence="6" id="KW-0677">Repeat</keyword>
<dbReference type="GO" id="GO:0008808">
    <property type="term" value="F:cardiolipin synthase activity"/>
    <property type="evidence" value="ECO:0007669"/>
    <property type="project" value="UniProtKB-UniRule"/>
</dbReference>
<feature type="domain" description="PLD phosphodiesterase" evidence="14">
    <location>
        <begin position="418"/>
        <end position="444"/>
    </location>
</feature>
<dbReference type="GO" id="GO:0032049">
    <property type="term" value="P:cardiolipin biosynthetic process"/>
    <property type="evidence" value="ECO:0007669"/>
    <property type="project" value="UniProtKB-UniRule"/>
</dbReference>
<evidence type="ECO:0000256" key="8">
    <source>
        <dbReference type="ARBA" id="ARBA00023098"/>
    </source>
</evidence>
<keyword evidence="10" id="KW-0594">Phospholipid biosynthesis</keyword>
<proteinExistence type="predicted"/>
<keyword evidence="5 13" id="KW-0812">Transmembrane</keyword>
<dbReference type="FunFam" id="3.30.870.10:FF:000014">
    <property type="entry name" value="Cardiolipin synthase"/>
    <property type="match status" value="1"/>
</dbReference>
<evidence type="ECO:0000256" key="7">
    <source>
        <dbReference type="ARBA" id="ARBA00022989"/>
    </source>
</evidence>
<sequence>MIETQAPSTWYDTVMARFAFLTAPLRWIKEHPKTRRALFFGFFHLLGLLTSVDAILSVRTAQGAIGWAISLNTFPYVAVPAYWVFGRSNFEGYIVLRRKAEDELSEEERKLATDLLAMRPQAGEVPPPAILLERLAKMPATQGNHTELLIDGEATFRSIFESIAQAREYVLVQFYIIRDDGLGRRLKDALIERAKAGVPCYLVYDEIGSHGLTDSYLGDLKAAGVETHHFNTRKGDANRFQLNFRNHRKVVIVDGHTAFVGGHNVGDEYLGKDPKMGAWRDTHVKVQGPVVQCVQIAWVEDWKWATGSIPNLNWTPKPAPGGENGLAFCLPSGPADEFETCTLFFLHAIQSAKKRVWIASPYFVPDEQFTSALQLAALRGVDVRILLPEKADSNMVQLSSYTYLPVLEKAGVQVWRYTSGFLHEKAIIVDDYCGVGTANFDNRSFRLNFEITLLFSEPSVVKEAEAMFLNDFSKSTRATAADYTERPWWFRLAARTSWLMAPIQ</sequence>
<keyword evidence="4" id="KW-0808">Transferase</keyword>
<evidence type="ECO:0000256" key="9">
    <source>
        <dbReference type="ARBA" id="ARBA00023136"/>
    </source>
</evidence>
<evidence type="ECO:0000256" key="3">
    <source>
        <dbReference type="ARBA" id="ARBA00022516"/>
    </source>
</evidence>
<keyword evidence="11" id="KW-1208">Phospholipid metabolism</keyword>
<dbReference type="GO" id="GO:0005886">
    <property type="term" value="C:plasma membrane"/>
    <property type="evidence" value="ECO:0007669"/>
    <property type="project" value="UniProtKB-SubCell"/>
</dbReference>
<dbReference type="EC" id="2.7.8.-" evidence="12"/>
<evidence type="ECO:0000256" key="4">
    <source>
        <dbReference type="ARBA" id="ARBA00022679"/>
    </source>
</evidence>
<keyword evidence="16" id="KW-1185">Reference proteome</keyword>
<evidence type="ECO:0000256" key="11">
    <source>
        <dbReference type="ARBA" id="ARBA00023264"/>
    </source>
</evidence>
<evidence type="ECO:0000256" key="5">
    <source>
        <dbReference type="ARBA" id="ARBA00022692"/>
    </source>
</evidence>
<organism evidence="15 16">
    <name type="scientific">Roseimicrobium gellanilyticum</name>
    <dbReference type="NCBI Taxonomy" id="748857"/>
    <lineage>
        <taxon>Bacteria</taxon>
        <taxon>Pseudomonadati</taxon>
        <taxon>Verrucomicrobiota</taxon>
        <taxon>Verrucomicrobiia</taxon>
        <taxon>Verrucomicrobiales</taxon>
        <taxon>Verrucomicrobiaceae</taxon>
        <taxon>Roseimicrobium</taxon>
    </lineage>
</organism>
<dbReference type="PANTHER" id="PTHR21248">
    <property type="entry name" value="CARDIOLIPIN SYNTHASE"/>
    <property type="match status" value="1"/>
</dbReference>
<dbReference type="Proteomes" id="UP000253426">
    <property type="component" value="Unassembled WGS sequence"/>
</dbReference>
<dbReference type="NCBIfam" id="TIGR04265">
    <property type="entry name" value="bac_cardiolipin"/>
    <property type="match status" value="1"/>
</dbReference>
<dbReference type="CDD" id="cd09155">
    <property type="entry name" value="PLDc_PaCLS_like_1"/>
    <property type="match status" value="1"/>
</dbReference>
<keyword evidence="7 13" id="KW-1133">Transmembrane helix</keyword>
<dbReference type="EMBL" id="QNRR01000012">
    <property type="protein sequence ID" value="RBP38041.1"/>
    <property type="molecule type" value="Genomic_DNA"/>
</dbReference>
<dbReference type="PROSITE" id="PS50035">
    <property type="entry name" value="PLD"/>
    <property type="match status" value="2"/>
</dbReference>
<feature type="transmembrane region" description="Helical" evidence="13">
    <location>
        <begin position="37"/>
        <end position="58"/>
    </location>
</feature>